<proteinExistence type="predicted"/>
<feature type="signal peptide" evidence="1">
    <location>
        <begin position="1"/>
        <end position="39"/>
    </location>
</feature>
<accession>A0A8J3Q7J6</accession>
<keyword evidence="3" id="KW-1185">Reference proteome</keyword>
<keyword evidence="1" id="KW-0732">Signal</keyword>
<gene>
    <name evidence="2" type="ORF">Rhe02_36350</name>
</gene>
<feature type="chain" id="PRO_5035301630" evidence="1">
    <location>
        <begin position="40"/>
        <end position="178"/>
    </location>
</feature>
<protein>
    <submittedName>
        <fullName evidence="2">Uncharacterized protein</fullName>
    </submittedName>
</protein>
<sequence>MTTTSQSADRKKRSVMRGLAVMTAALISTVVLGATPAHAESGQKCTGGSITNVCLSIWPTTPGEYVVHVGIDYRIGRQRAQAIIDQPGDPYRVRIFGVAPWPWGNQAMFDVPLTNLGASEESGLSGDFEIRKTAAELNRDLDWFGVTIPFSKVFARIELLQTGQSTVAFDSDQFLQNF</sequence>
<evidence type="ECO:0000313" key="2">
    <source>
        <dbReference type="EMBL" id="GIH05568.1"/>
    </source>
</evidence>
<dbReference type="AlphaFoldDB" id="A0A8J3Q7J6"/>
<dbReference type="RefSeq" id="WP_203909417.1">
    <property type="nucleotide sequence ID" value="NZ_BONY01000020.1"/>
</dbReference>
<evidence type="ECO:0000256" key="1">
    <source>
        <dbReference type="SAM" id="SignalP"/>
    </source>
</evidence>
<name>A0A8J3Q7J6_9ACTN</name>
<comment type="caution">
    <text evidence="2">The sequence shown here is derived from an EMBL/GenBank/DDBJ whole genome shotgun (WGS) entry which is preliminary data.</text>
</comment>
<evidence type="ECO:0000313" key="3">
    <source>
        <dbReference type="Proteomes" id="UP000612899"/>
    </source>
</evidence>
<reference evidence="2" key="1">
    <citation type="submission" date="2021-01" db="EMBL/GenBank/DDBJ databases">
        <title>Whole genome shotgun sequence of Rhizocola hellebori NBRC 109834.</title>
        <authorList>
            <person name="Komaki H."/>
            <person name="Tamura T."/>
        </authorList>
    </citation>
    <scope>NUCLEOTIDE SEQUENCE</scope>
    <source>
        <strain evidence="2">NBRC 109834</strain>
    </source>
</reference>
<organism evidence="2 3">
    <name type="scientific">Rhizocola hellebori</name>
    <dbReference type="NCBI Taxonomy" id="1392758"/>
    <lineage>
        <taxon>Bacteria</taxon>
        <taxon>Bacillati</taxon>
        <taxon>Actinomycetota</taxon>
        <taxon>Actinomycetes</taxon>
        <taxon>Micromonosporales</taxon>
        <taxon>Micromonosporaceae</taxon>
        <taxon>Rhizocola</taxon>
    </lineage>
</organism>
<dbReference type="EMBL" id="BONY01000020">
    <property type="protein sequence ID" value="GIH05568.1"/>
    <property type="molecule type" value="Genomic_DNA"/>
</dbReference>
<dbReference type="Proteomes" id="UP000612899">
    <property type="component" value="Unassembled WGS sequence"/>
</dbReference>